<dbReference type="AlphaFoldDB" id="A0A517M657"/>
<dbReference type="GO" id="GO:0016979">
    <property type="term" value="F:lipoate-protein ligase activity"/>
    <property type="evidence" value="ECO:0007669"/>
    <property type="project" value="UniProtKB-EC"/>
</dbReference>
<name>A0A517M657_9BACT</name>
<dbReference type="PANTHER" id="PTHR43679:SF2">
    <property type="entry name" value="OCTANOYL-[GCVH]:PROTEIN N-OCTANOYLTRANSFERASE"/>
    <property type="match status" value="1"/>
</dbReference>
<keyword evidence="2" id="KW-0436">Ligase</keyword>
<reference evidence="2 3" key="1">
    <citation type="submission" date="2019-02" db="EMBL/GenBank/DDBJ databases">
        <title>Deep-cultivation of Planctomycetes and their phenomic and genomic characterization uncovers novel biology.</title>
        <authorList>
            <person name="Wiegand S."/>
            <person name="Jogler M."/>
            <person name="Boedeker C."/>
            <person name="Pinto D."/>
            <person name="Vollmers J."/>
            <person name="Rivas-Marin E."/>
            <person name="Kohn T."/>
            <person name="Peeters S.H."/>
            <person name="Heuer A."/>
            <person name="Rast P."/>
            <person name="Oberbeckmann S."/>
            <person name="Bunk B."/>
            <person name="Jeske O."/>
            <person name="Meyerdierks A."/>
            <person name="Storesund J.E."/>
            <person name="Kallscheuer N."/>
            <person name="Luecker S."/>
            <person name="Lage O.M."/>
            <person name="Pohl T."/>
            <person name="Merkel B.J."/>
            <person name="Hornburger P."/>
            <person name="Mueller R.-W."/>
            <person name="Bruemmer F."/>
            <person name="Labrenz M."/>
            <person name="Spormann A.M."/>
            <person name="Op den Camp H."/>
            <person name="Overmann J."/>
            <person name="Amann R."/>
            <person name="Jetten M.S.M."/>
            <person name="Mascher T."/>
            <person name="Medema M.H."/>
            <person name="Devos D.P."/>
            <person name="Kaster A.-K."/>
            <person name="Ovreas L."/>
            <person name="Rohde M."/>
            <person name="Galperin M.Y."/>
            <person name="Jogler C."/>
        </authorList>
    </citation>
    <scope>NUCLEOTIDE SEQUENCE [LARGE SCALE GENOMIC DNA]</scope>
    <source>
        <strain evidence="2 3">EC9</strain>
    </source>
</reference>
<accession>A0A517M657</accession>
<dbReference type="Proteomes" id="UP000319557">
    <property type="component" value="Chromosome"/>
</dbReference>
<dbReference type="InterPro" id="IPR050664">
    <property type="entry name" value="Octanoyltrans_LipM/LipL"/>
</dbReference>
<evidence type="ECO:0000313" key="3">
    <source>
        <dbReference type="Proteomes" id="UP000319557"/>
    </source>
</evidence>
<dbReference type="UniPathway" id="UPA00537">
    <property type="reaction ID" value="UER00595"/>
</dbReference>
<dbReference type="InterPro" id="IPR045864">
    <property type="entry name" value="aa-tRNA-synth_II/BPL/LPL"/>
</dbReference>
<dbReference type="PANTHER" id="PTHR43679">
    <property type="entry name" value="OCTANOYLTRANSFERASE LIPM-RELATED"/>
    <property type="match status" value="1"/>
</dbReference>
<dbReference type="RefSeq" id="WP_145348181.1">
    <property type="nucleotide sequence ID" value="NZ_CP036261.1"/>
</dbReference>
<sequence>MQLLDRSLTDSAENLALDEALLEMAEAADSQRDSEILRLWKFDSPVVVVGRASKIADEVNREFCDQVSIPILRRCSGGTSVTVGPGCLLYSLILNTDLRPELKDLDRVHQFVMQTICEAVGSLLGRVKFQGTCDLTWQNRKFSGNSLRVARRHVLYHGTLLYDFPIELVQNTLRVPPRQPDYREGRSHDQFVINLPLGEQQLRNALAKAFAAHTNMQQWPVERVHQLVESRYGKPEWNFRH</sequence>
<evidence type="ECO:0000259" key="1">
    <source>
        <dbReference type="PROSITE" id="PS51733"/>
    </source>
</evidence>
<feature type="domain" description="BPL/LPL catalytic" evidence="1">
    <location>
        <begin position="31"/>
        <end position="218"/>
    </location>
</feature>
<organism evidence="2 3">
    <name type="scientific">Rosistilla ulvae</name>
    <dbReference type="NCBI Taxonomy" id="1930277"/>
    <lineage>
        <taxon>Bacteria</taxon>
        <taxon>Pseudomonadati</taxon>
        <taxon>Planctomycetota</taxon>
        <taxon>Planctomycetia</taxon>
        <taxon>Pirellulales</taxon>
        <taxon>Pirellulaceae</taxon>
        <taxon>Rosistilla</taxon>
    </lineage>
</organism>
<keyword evidence="3" id="KW-1185">Reference proteome</keyword>
<dbReference type="PROSITE" id="PS51733">
    <property type="entry name" value="BPL_LPL_CATALYTIC"/>
    <property type="match status" value="1"/>
</dbReference>
<dbReference type="Gene3D" id="3.30.930.10">
    <property type="entry name" value="Bira Bifunctional Protein, Domain 2"/>
    <property type="match status" value="1"/>
</dbReference>
<dbReference type="EMBL" id="CP036261">
    <property type="protein sequence ID" value="QDS90355.1"/>
    <property type="molecule type" value="Genomic_DNA"/>
</dbReference>
<protein>
    <submittedName>
        <fullName evidence="2">Lipoate-protein ligase LplJ</fullName>
        <ecNumber evidence="2">6.3.1.20</ecNumber>
    </submittedName>
</protein>
<evidence type="ECO:0000313" key="2">
    <source>
        <dbReference type="EMBL" id="QDS90355.1"/>
    </source>
</evidence>
<proteinExistence type="predicted"/>
<dbReference type="InterPro" id="IPR004143">
    <property type="entry name" value="BPL_LPL_catalytic"/>
</dbReference>
<gene>
    <name evidence="2" type="primary">lplJ</name>
    <name evidence="2" type="ORF">EC9_45630</name>
</gene>
<dbReference type="OrthoDB" id="9788148at2"/>
<dbReference type="KEGG" id="ruv:EC9_45630"/>
<dbReference type="EC" id="6.3.1.20" evidence="2"/>
<dbReference type="CDD" id="cd16443">
    <property type="entry name" value="LplA"/>
    <property type="match status" value="1"/>
</dbReference>
<dbReference type="SUPFAM" id="SSF55681">
    <property type="entry name" value="Class II aaRS and biotin synthetases"/>
    <property type="match status" value="1"/>
</dbReference>
<dbReference type="Pfam" id="PF21948">
    <property type="entry name" value="LplA-B_cat"/>
    <property type="match status" value="1"/>
</dbReference>